<evidence type="ECO:0000313" key="22">
    <source>
        <dbReference type="Proteomes" id="UP000193560"/>
    </source>
</evidence>
<evidence type="ECO:0000256" key="7">
    <source>
        <dbReference type="ARBA" id="ARBA00022763"/>
    </source>
</evidence>
<feature type="compositionally biased region" description="Polar residues" evidence="19">
    <location>
        <begin position="196"/>
        <end position="208"/>
    </location>
</feature>
<evidence type="ECO:0000256" key="4">
    <source>
        <dbReference type="ARBA" id="ARBA00022485"/>
    </source>
</evidence>
<evidence type="ECO:0000256" key="19">
    <source>
        <dbReference type="SAM" id="MobiDB-lite"/>
    </source>
</evidence>
<dbReference type="Pfam" id="PF13307">
    <property type="entry name" value="Helicase_C_2"/>
    <property type="match status" value="1"/>
</dbReference>
<name>A0A1X2ID94_9FUNG</name>
<comment type="caution">
    <text evidence="21">The sequence shown here is derived from an EMBL/GenBank/DDBJ whole genome shotgun (WGS) entry which is preliminary data.</text>
</comment>
<dbReference type="InterPro" id="IPR013020">
    <property type="entry name" value="Rad3/Chl1-like"/>
</dbReference>
<dbReference type="InterPro" id="IPR045028">
    <property type="entry name" value="DinG/Rad3-like"/>
</dbReference>
<feature type="region of interest" description="Disordered" evidence="19">
    <location>
        <begin position="189"/>
        <end position="208"/>
    </location>
</feature>
<keyword evidence="12" id="KW-0411">Iron-sulfur</keyword>
<comment type="cofactor">
    <cofactor evidence="1">
        <name>[4Fe-4S] cluster</name>
        <dbReference type="ChEBI" id="CHEBI:49883"/>
    </cofactor>
</comment>
<protein>
    <recommendedName>
        <fullName evidence="16">DNA 5'-3' helicase</fullName>
        <ecNumber evidence="16">5.6.2.3</ecNumber>
    </recommendedName>
    <alternativeName>
        <fullName evidence="18">DNA 5'-3' helicase FANCJ</fullName>
    </alternativeName>
</protein>
<dbReference type="PANTHER" id="PTHR11472">
    <property type="entry name" value="DNA REPAIR DEAD HELICASE RAD3/XP-D SUBFAMILY MEMBER"/>
    <property type="match status" value="1"/>
</dbReference>
<evidence type="ECO:0000256" key="18">
    <source>
        <dbReference type="ARBA" id="ARBA00082714"/>
    </source>
</evidence>
<dbReference type="GO" id="GO:0043139">
    <property type="term" value="F:5'-3' DNA helicase activity"/>
    <property type="evidence" value="ECO:0007669"/>
    <property type="project" value="UniProtKB-EC"/>
</dbReference>
<evidence type="ECO:0000256" key="3">
    <source>
        <dbReference type="ARBA" id="ARBA00008792"/>
    </source>
</evidence>
<evidence type="ECO:0000256" key="15">
    <source>
        <dbReference type="ARBA" id="ARBA00023242"/>
    </source>
</evidence>
<evidence type="ECO:0000256" key="1">
    <source>
        <dbReference type="ARBA" id="ARBA00001966"/>
    </source>
</evidence>
<dbReference type="SUPFAM" id="SSF52540">
    <property type="entry name" value="P-loop containing nucleoside triphosphate hydrolases"/>
    <property type="match status" value="1"/>
</dbReference>
<evidence type="ECO:0000256" key="14">
    <source>
        <dbReference type="ARBA" id="ARBA00023235"/>
    </source>
</evidence>
<keyword evidence="5" id="KW-0479">Metal-binding</keyword>
<evidence type="ECO:0000256" key="16">
    <source>
        <dbReference type="ARBA" id="ARBA00044969"/>
    </source>
</evidence>
<keyword evidence="13" id="KW-0234">DNA repair</keyword>
<evidence type="ECO:0000256" key="10">
    <source>
        <dbReference type="ARBA" id="ARBA00022840"/>
    </source>
</evidence>
<dbReference type="Proteomes" id="UP000193560">
    <property type="component" value="Unassembled WGS sequence"/>
</dbReference>
<evidence type="ECO:0000256" key="12">
    <source>
        <dbReference type="ARBA" id="ARBA00023014"/>
    </source>
</evidence>
<reference evidence="21 22" key="1">
    <citation type="submission" date="2016-07" db="EMBL/GenBank/DDBJ databases">
        <title>Pervasive Adenine N6-methylation of Active Genes in Fungi.</title>
        <authorList>
            <consortium name="DOE Joint Genome Institute"/>
            <person name="Mondo S.J."/>
            <person name="Dannebaum R.O."/>
            <person name="Kuo R.C."/>
            <person name="Labutti K."/>
            <person name="Haridas S."/>
            <person name="Kuo A."/>
            <person name="Salamov A."/>
            <person name="Ahrendt S.R."/>
            <person name="Lipzen A."/>
            <person name="Sullivan W."/>
            <person name="Andreopoulos W.B."/>
            <person name="Clum A."/>
            <person name="Lindquist E."/>
            <person name="Daum C."/>
            <person name="Ramamoorthy G.K."/>
            <person name="Gryganskyi A."/>
            <person name="Culley D."/>
            <person name="Magnuson J.K."/>
            <person name="James T.Y."/>
            <person name="O'Malley M.A."/>
            <person name="Stajich J.E."/>
            <person name="Spatafora J.W."/>
            <person name="Visel A."/>
            <person name="Grigoriev I.V."/>
        </authorList>
    </citation>
    <scope>NUCLEOTIDE SEQUENCE [LARGE SCALE GENOMIC DNA]</scope>
    <source>
        <strain evidence="21 22">NRRL 1336</strain>
    </source>
</reference>
<dbReference type="InterPro" id="IPR027417">
    <property type="entry name" value="P-loop_NTPase"/>
</dbReference>
<evidence type="ECO:0000256" key="8">
    <source>
        <dbReference type="ARBA" id="ARBA00022801"/>
    </source>
</evidence>
<evidence type="ECO:0000256" key="2">
    <source>
        <dbReference type="ARBA" id="ARBA00004123"/>
    </source>
</evidence>
<organism evidence="21 22">
    <name type="scientific">Absidia repens</name>
    <dbReference type="NCBI Taxonomy" id="90262"/>
    <lineage>
        <taxon>Eukaryota</taxon>
        <taxon>Fungi</taxon>
        <taxon>Fungi incertae sedis</taxon>
        <taxon>Mucoromycota</taxon>
        <taxon>Mucoromycotina</taxon>
        <taxon>Mucoromycetes</taxon>
        <taxon>Mucorales</taxon>
        <taxon>Cunninghamellaceae</taxon>
        <taxon>Absidia</taxon>
    </lineage>
</organism>
<dbReference type="GO" id="GO:0005634">
    <property type="term" value="C:nucleus"/>
    <property type="evidence" value="ECO:0007669"/>
    <property type="project" value="UniProtKB-SubCell"/>
</dbReference>
<comment type="catalytic activity">
    <reaction evidence="17">
        <text>ATP + H2O = ADP + phosphate + H(+)</text>
        <dbReference type="Rhea" id="RHEA:13065"/>
        <dbReference type="ChEBI" id="CHEBI:15377"/>
        <dbReference type="ChEBI" id="CHEBI:15378"/>
        <dbReference type="ChEBI" id="CHEBI:30616"/>
        <dbReference type="ChEBI" id="CHEBI:43474"/>
        <dbReference type="ChEBI" id="CHEBI:456216"/>
        <dbReference type="EC" id="5.6.2.3"/>
    </reaction>
</comment>
<keyword evidence="6" id="KW-0547">Nucleotide-binding</keyword>
<evidence type="ECO:0000256" key="13">
    <source>
        <dbReference type="ARBA" id="ARBA00023204"/>
    </source>
</evidence>
<evidence type="ECO:0000256" key="11">
    <source>
        <dbReference type="ARBA" id="ARBA00023004"/>
    </source>
</evidence>
<evidence type="ECO:0000256" key="9">
    <source>
        <dbReference type="ARBA" id="ARBA00022806"/>
    </source>
</evidence>
<keyword evidence="4" id="KW-0004">4Fe-4S</keyword>
<proteinExistence type="inferred from homology"/>
<accession>A0A1X2ID94</accession>
<dbReference type="InterPro" id="IPR006555">
    <property type="entry name" value="ATP-dep_Helicase_C"/>
</dbReference>
<dbReference type="InterPro" id="IPR010614">
    <property type="entry name" value="RAD3-like_helicase_DEAD"/>
</dbReference>
<dbReference type="GO" id="GO:0046872">
    <property type="term" value="F:metal ion binding"/>
    <property type="evidence" value="ECO:0007669"/>
    <property type="project" value="UniProtKB-KW"/>
</dbReference>
<gene>
    <name evidence="21" type="ORF">BCR42DRAFT_452249</name>
</gene>
<comment type="similarity">
    <text evidence="3">Belongs to the DEAD box helicase family. DEAH subfamily.</text>
</comment>
<comment type="subcellular location">
    <subcellularLocation>
        <location evidence="2">Nucleus</location>
    </subcellularLocation>
</comment>
<sequence>MSSQSVNFVPYTDSQIHHNRGDDSSPNASQEGYNNVNRRRQLPFSFDRVKPPSKRRVPAVPFSNQYPAMLRPERISLEYENPNYSITEGTSNTSTQSTMNFDVDISDTQSSSTSNLLSLASLNMKTYPVKGVPVKFPFTPYQSQIQMISKIIEALQKEQHAVLESPTGSGKSLALLCGALGWLEKEKQKRLESQMDNHGNTQDSQSVDMSKPLPRIYVGSRTHRQVAQLVGELKGRSPYRPKMAILGSRDQYCIHDQVSNSDNKVEDCTALVELHKCKHHNQSETLLKDPRIQRNGENDIWDIEDLTTIAKQVGGCPYFASRDLAKTAELIICPYNYLVDPMIRMSMDIQISGSVIILDEAHNIENVCRESASFEVSNEDLDYVKYELHQIINNGHVVTAHQTLLELLNRLTYWMYHSSHQFTREEENQRLSTLETSDEIRSTLDDYIGVNTYILNSTLYPMLEYVCDHADCMRQNREDQTNGLSYQQSQQAHRTHLSIKSIRLFEKLFLVFGFLLDDSRHDVDDYCMVLMERTGESKRAGQNWQRKLGFWCLDPAVIFQGIAKKAHSVILTSGTLTPIGTFEAELGTDFPICLEAKHVIKPSQVMVHNLPCGPSTRPLNGIYSNTSKIEYQDDLGEAIADICDAVPFGILVFVNSYRLLSILHARWKNTGLLSRLKEKKRVIMEPRHGSSMVFNKALRSFYECIKQAEHGGDGKHDGAVFFAVYRGKVSEGIDFSNNNCRAVVATGIPFPSLSDTKVTLKQSYNDKRYRQNNSLLNGNDWYNIQGYRAINQALGRCIRHRNDWGSIFLLEKRFGKKAHIMRLSKWIRELCVSRTDNFKAIMADIVKFTQERQRIDSEDHAAALHRQYEANQTADTKEESSLSTLQHELQAADTKEESSLSDLQHELQAADTKEESSLSHLQHELQADHEKTNTSIYEHQPEDLDYRREHSPDLMMENENQQLDRFNDFVLDGLMNYDDSSDSDDFFSTTSSPFYSPKPTQASASVSASASASASVSVSASASASSSALASASASASSLALASALPSTSASVSTNSKYDIISCANS</sequence>
<feature type="compositionally biased region" description="Polar residues" evidence="19">
    <location>
        <begin position="24"/>
        <end position="36"/>
    </location>
</feature>
<keyword evidence="14" id="KW-0413">Isomerase</keyword>
<dbReference type="STRING" id="90262.A0A1X2ID94"/>
<dbReference type="Pfam" id="PF06733">
    <property type="entry name" value="DEAD_2"/>
    <property type="match status" value="1"/>
</dbReference>
<feature type="region of interest" description="Disordered" evidence="19">
    <location>
        <begin position="1"/>
        <end position="60"/>
    </location>
</feature>
<dbReference type="GO" id="GO:0005524">
    <property type="term" value="F:ATP binding"/>
    <property type="evidence" value="ECO:0007669"/>
    <property type="project" value="UniProtKB-KW"/>
</dbReference>
<dbReference type="GO" id="GO:1990918">
    <property type="term" value="P:double-strand break repair involved in meiotic recombination"/>
    <property type="evidence" value="ECO:0007669"/>
    <property type="project" value="TreeGrafter"/>
</dbReference>
<dbReference type="SMART" id="SM00488">
    <property type="entry name" value="DEXDc2"/>
    <property type="match status" value="1"/>
</dbReference>
<dbReference type="PANTHER" id="PTHR11472:SF47">
    <property type="entry name" value="FANCONI ANEMIA GROUP J PROTEIN"/>
    <property type="match status" value="1"/>
</dbReference>
<dbReference type="PROSITE" id="PS51193">
    <property type="entry name" value="HELICASE_ATP_BIND_2"/>
    <property type="match status" value="1"/>
</dbReference>
<dbReference type="EC" id="5.6.2.3" evidence="16"/>
<feature type="domain" description="Helicase ATP-binding" evidence="20">
    <location>
        <begin position="130"/>
        <end position="408"/>
    </location>
</feature>
<keyword evidence="7" id="KW-0227">DNA damage</keyword>
<dbReference type="AlphaFoldDB" id="A0A1X2ID94"/>
<dbReference type="InterPro" id="IPR002464">
    <property type="entry name" value="DNA/RNA_helicase_DEAH_CS"/>
</dbReference>
<dbReference type="OrthoDB" id="272481at2759"/>
<dbReference type="GO" id="GO:0016818">
    <property type="term" value="F:hydrolase activity, acting on acid anhydrides, in phosphorus-containing anhydrides"/>
    <property type="evidence" value="ECO:0007669"/>
    <property type="project" value="InterPro"/>
</dbReference>
<dbReference type="GO" id="GO:0051539">
    <property type="term" value="F:4 iron, 4 sulfur cluster binding"/>
    <property type="evidence" value="ECO:0007669"/>
    <property type="project" value="UniProtKB-KW"/>
</dbReference>
<keyword evidence="8" id="KW-0378">Hydrolase</keyword>
<dbReference type="FunFam" id="3.40.50.300:FF:000731">
    <property type="entry name" value="Fanconi anemia group J protein homolog"/>
    <property type="match status" value="1"/>
</dbReference>
<dbReference type="InterPro" id="IPR014013">
    <property type="entry name" value="Helic_SF1/SF2_ATP-bd_DinG/Rad3"/>
</dbReference>
<keyword evidence="22" id="KW-1185">Reference proteome</keyword>
<dbReference type="CDD" id="cd18788">
    <property type="entry name" value="SF2_C_XPD"/>
    <property type="match status" value="1"/>
</dbReference>
<keyword evidence="10" id="KW-0067">ATP-binding</keyword>
<dbReference type="Gene3D" id="3.40.50.300">
    <property type="entry name" value="P-loop containing nucleotide triphosphate hydrolases"/>
    <property type="match status" value="2"/>
</dbReference>
<evidence type="ECO:0000313" key="21">
    <source>
        <dbReference type="EMBL" id="ORZ14489.1"/>
    </source>
</evidence>
<keyword evidence="11" id="KW-0408">Iron</keyword>
<dbReference type="GO" id="GO:0003677">
    <property type="term" value="F:DNA binding"/>
    <property type="evidence" value="ECO:0007669"/>
    <property type="project" value="InterPro"/>
</dbReference>
<feature type="compositionally biased region" description="Basic and acidic residues" evidence="19">
    <location>
        <begin position="911"/>
        <end position="932"/>
    </location>
</feature>
<dbReference type="NCBIfam" id="TIGR00604">
    <property type="entry name" value="rad3"/>
    <property type="match status" value="1"/>
</dbReference>
<evidence type="ECO:0000256" key="5">
    <source>
        <dbReference type="ARBA" id="ARBA00022723"/>
    </source>
</evidence>
<evidence type="ECO:0000259" key="20">
    <source>
        <dbReference type="PROSITE" id="PS51193"/>
    </source>
</evidence>
<feature type="region of interest" description="Disordered" evidence="19">
    <location>
        <begin position="871"/>
        <end position="942"/>
    </location>
</feature>
<evidence type="ECO:0000256" key="6">
    <source>
        <dbReference type="ARBA" id="ARBA00022741"/>
    </source>
</evidence>
<keyword evidence="9 21" id="KW-0347">Helicase</keyword>
<evidence type="ECO:0000256" key="17">
    <source>
        <dbReference type="ARBA" id="ARBA00048954"/>
    </source>
</evidence>
<dbReference type="SMART" id="SM00491">
    <property type="entry name" value="HELICc2"/>
    <property type="match status" value="1"/>
</dbReference>
<dbReference type="GO" id="GO:0006289">
    <property type="term" value="P:nucleotide-excision repair"/>
    <property type="evidence" value="ECO:0007669"/>
    <property type="project" value="TreeGrafter"/>
</dbReference>
<dbReference type="PROSITE" id="PS00690">
    <property type="entry name" value="DEAH_ATP_HELICASE"/>
    <property type="match status" value="1"/>
</dbReference>
<dbReference type="InterPro" id="IPR006554">
    <property type="entry name" value="Helicase-like_DEXD_c2"/>
</dbReference>
<dbReference type="EMBL" id="MCGE01000014">
    <property type="protein sequence ID" value="ORZ14489.1"/>
    <property type="molecule type" value="Genomic_DNA"/>
</dbReference>
<keyword evidence="15" id="KW-0539">Nucleus</keyword>